<gene>
    <name evidence="1" type="ORF">C464_01641</name>
</gene>
<accession>M0EWI2</accession>
<dbReference type="AlphaFoldDB" id="M0EWI2"/>
<dbReference type="EMBL" id="AOJL01000011">
    <property type="protein sequence ID" value="ELZ50784.1"/>
    <property type="molecule type" value="Genomic_DNA"/>
</dbReference>
<comment type="caution">
    <text evidence="1">The sequence shown here is derived from an EMBL/GenBank/DDBJ whole genome shotgun (WGS) entry which is preliminary data.</text>
</comment>
<protein>
    <submittedName>
        <fullName evidence="1">Uncharacterized protein</fullName>
    </submittedName>
</protein>
<dbReference type="Proteomes" id="UP000011509">
    <property type="component" value="Unassembled WGS sequence"/>
</dbReference>
<evidence type="ECO:0000313" key="1">
    <source>
        <dbReference type="EMBL" id="ELZ50784.1"/>
    </source>
</evidence>
<proteinExistence type="predicted"/>
<evidence type="ECO:0000313" key="2">
    <source>
        <dbReference type="Proteomes" id="UP000011509"/>
    </source>
</evidence>
<sequence>MIFTEMKPRHVDWGGTEWRQIERPTFNGTFLRNVFLNRFGEFVGARLMGPVDKIADRALVGTSGVIPFWLDAQDEF</sequence>
<name>M0EWI2_9EURY</name>
<reference evidence="1 2" key="1">
    <citation type="journal article" date="2014" name="PLoS Genet.">
        <title>Phylogenetically driven sequencing of extremely halophilic archaea reveals strategies for static and dynamic osmo-response.</title>
        <authorList>
            <person name="Becker E.A."/>
            <person name="Seitzer P.M."/>
            <person name="Tritt A."/>
            <person name="Larsen D."/>
            <person name="Krusor M."/>
            <person name="Yao A.I."/>
            <person name="Wu D."/>
            <person name="Madern D."/>
            <person name="Eisen J.A."/>
            <person name="Darling A.E."/>
            <person name="Facciotti M.T."/>
        </authorList>
    </citation>
    <scope>NUCLEOTIDE SEQUENCE [LARGE SCALE GENOMIC DNA]</scope>
    <source>
        <strain evidence="1 2">DSM 10284</strain>
    </source>
</reference>
<organism evidence="1 2">
    <name type="scientific">Halorubrum coriense DSM 10284</name>
    <dbReference type="NCBI Taxonomy" id="1227466"/>
    <lineage>
        <taxon>Archaea</taxon>
        <taxon>Methanobacteriati</taxon>
        <taxon>Methanobacteriota</taxon>
        <taxon>Stenosarchaea group</taxon>
        <taxon>Halobacteria</taxon>
        <taxon>Halobacteriales</taxon>
        <taxon>Haloferacaceae</taxon>
        <taxon>Halorubrum</taxon>
    </lineage>
</organism>
<keyword evidence="2" id="KW-1185">Reference proteome</keyword>